<dbReference type="SUPFAM" id="SSF55120">
    <property type="entry name" value="Pseudouridine synthase"/>
    <property type="match status" value="1"/>
</dbReference>
<evidence type="ECO:0000259" key="6">
    <source>
        <dbReference type="SMART" id="SM00363"/>
    </source>
</evidence>
<dbReference type="InterPro" id="IPR002942">
    <property type="entry name" value="S4_RNA-bd"/>
</dbReference>
<reference evidence="9 11" key="2">
    <citation type="submission" date="2020-03" db="EMBL/GenBank/DDBJ databases">
        <title>Characterization of ganglioside-mimicking enterococci.</title>
        <authorList>
            <person name="Patry R.T."/>
            <person name="Nothaft H."/>
            <person name="Bridger R."/>
            <person name="Shajahan A."/>
            <person name="Huynh S."/>
            <person name="Sanchez S."/>
            <person name="Azadi P."/>
            <person name="Cooper K."/>
            <person name="Miller W.G."/>
            <person name="Parker C.T."/>
            <person name="Wells L."/>
            <person name="Szymanski C.M."/>
        </authorList>
    </citation>
    <scope>NUCLEOTIDE SEQUENCE [LARGE SCALE GENOMIC DNA]</scope>
    <source>
        <strain evidence="9 11">EGM181</strain>
    </source>
</reference>
<dbReference type="EMBL" id="CP050485">
    <property type="protein sequence ID" value="QOG25976.1"/>
    <property type="molecule type" value="Genomic_DNA"/>
</dbReference>
<dbReference type="GO" id="GO:0005829">
    <property type="term" value="C:cytosol"/>
    <property type="evidence" value="ECO:0007669"/>
    <property type="project" value="UniProtKB-ARBA"/>
</dbReference>
<dbReference type="InterPro" id="IPR006145">
    <property type="entry name" value="PsdUridine_synth_RsuA/RluA"/>
</dbReference>
<evidence type="ECO:0000256" key="4">
    <source>
        <dbReference type="PROSITE-ProRule" id="PRU00182"/>
    </source>
</evidence>
<evidence type="ECO:0000256" key="1">
    <source>
        <dbReference type="ARBA" id="ARBA00008348"/>
    </source>
</evidence>
<dbReference type="EMBL" id="JASUBT010000012">
    <property type="protein sequence ID" value="MDL4936972.1"/>
    <property type="molecule type" value="Genomic_DNA"/>
</dbReference>
<accession>A0A1V8Z440</accession>
<dbReference type="FunFam" id="3.10.290.10:FF:000003">
    <property type="entry name" value="Pseudouridine synthase"/>
    <property type="match status" value="1"/>
</dbReference>
<dbReference type="Gene3D" id="3.10.290.10">
    <property type="entry name" value="RNA-binding S4 domain"/>
    <property type="match status" value="1"/>
</dbReference>
<organism evidence="8 10">
    <name type="scientific">Enterococcus gallinarum</name>
    <dbReference type="NCBI Taxonomy" id="1353"/>
    <lineage>
        <taxon>Bacteria</taxon>
        <taxon>Bacillati</taxon>
        <taxon>Bacillota</taxon>
        <taxon>Bacilli</taxon>
        <taxon>Lactobacillales</taxon>
        <taxon>Enterococcaceae</taxon>
        <taxon>Enterococcus</taxon>
    </lineage>
</organism>
<dbReference type="InterPro" id="IPR000748">
    <property type="entry name" value="PsdUridine_synth_RsuA/RluB/E/F"/>
</dbReference>
<dbReference type="NCBIfam" id="TIGR00093">
    <property type="entry name" value="pseudouridine synthase"/>
    <property type="match status" value="1"/>
</dbReference>
<gene>
    <name evidence="9" type="ORF">EGM181_01190</name>
    <name evidence="8" type="ORF">GTI89_06085</name>
    <name evidence="7" type="ORF">QRX88_14795</name>
</gene>
<reference evidence="7 12" key="3">
    <citation type="submission" date="2023-06" db="EMBL/GenBank/DDBJ databases">
        <title>Acute promotion of culturable opportunistic pathogens and persistent increase of antibiotic resistance following antibiotic exposure in mouse gut microbiota.</title>
        <authorList>
            <person name="Li L."/>
            <person name="Wang B."/>
            <person name="Sun Y."/>
            <person name="Wang M."/>
            <person name="Xu H."/>
        </authorList>
    </citation>
    <scope>NUCLEOTIDE SEQUENCE [LARGE SCALE GENOMIC DNA]</scope>
    <source>
        <strain evidence="7 12">CRI2_2</strain>
    </source>
</reference>
<dbReference type="CDD" id="cd02553">
    <property type="entry name" value="PseudoU_synth_RsuA"/>
    <property type="match status" value="1"/>
</dbReference>
<sequence length="241" mass="27289">MRLDKFLADMGYGSRKEVKQAIKKGVVAVNGQQVKSDKFQVAEQEDQVSFAGELVRYQKDFYYLLNKPAGVISATTDPEKTVLDLFAAEDYRRDLFPVGRLDKDTEGLLLITNDGQLAHRLLSPKKHVEKEYYAEVRGIMTEEDRHQFLQGIELDGETLMPAQLTILKVDEQAETSTITLILHEGKFHQVKRMVQAVGKEVTYLKRTRMGGLQLPKDLALGEYRSVTEKELAQLSAEPAED</sequence>
<dbReference type="Proteomes" id="UP001241571">
    <property type="component" value="Unassembled WGS sequence"/>
</dbReference>
<evidence type="ECO:0000256" key="5">
    <source>
        <dbReference type="RuleBase" id="RU003887"/>
    </source>
</evidence>
<evidence type="ECO:0000313" key="11">
    <source>
        <dbReference type="Proteomes" id="UP000516696"/>
    </source>
</evidence>
<protein>
    <recommendedName>
        <fullName evidence="5">Pseudouridine synthase</fullName>
        <ecNumber evidence="5">5.4.99.-</ecNumber>
    </recommendedName>
</protein>
<dbReference type="InterPro" id="IPR018496">
    <property type="entry name" value="PsdUridine_synth_RsuA/RluB_CS"/>
</dbReference>
<dbReference type="InterPro" id="IPR050343">
    <property type="entry name" value="RsuA_PseudoU_synthase"/>
</dbReference>
<evidence type="ECO:0000313" key="7">
    <source>
        <dbReference type="EMBL" id="MDL4936972.1"/>
    </source>
</evidence>
<evidence type="ECO:0000313" key="10">
    <source>
        <dbReference type="Proteomes" id="UP000439965"/>
    </source>
</evidence>
<dbReference type="PROSITE" id="PS50889">
    <property type="entry name" value="S4"/>
    <property type="match status" value="1"/>
</dbReference>
<evidence type="ECO:0000256" key="3">
    <source>
        <dbReference type="ARBA" id="ARBA00023235"/>
    </source>
</evidence>
<keyword evidence="2 4" id="KW-0694">RNA-binding</keyword>
<dbReference type="GO" id="GO:0003723">
    <property type="term" value="F:RNA binding"/>
    <property type="evidence" value="ECO:0007669"/>
    <property type="project" value="UniProtKB-KW"/>
</dbReference>
<name>A0A1V8Z440_ENTGA</name>
<dbReference type="SUPFAM" id="SSF55174">
    <property type="entry name" value="Alpha-L RNA-binding motif"/>
    <property type="match status" value="1"/>
</dbReference>
<dbReference type="AlphaFoldDB" id="A0A1V8Z440"/>
<dbReference type="PROSITE" id="PS01149">
    <property type="entry name" value="PSI_RSU"/>
    <property type="match status" value="1"/>
</dbReference>
<comment type="similarity">
    <text evidence="1 5">Belongs to the pseudouridine synthase RsuA family.</text>
</comment>
<feature type="domain" description="RNA-binding S4" evidence="6">
    <location>
        <begin position="1"/>
        <end position="59"/>
    </location>
</feature>
<evidence type="ECO:0000313" key="12">
    <source>
        <dbReference type="Proteomes" id="UP001241571"/>
    </source>
</evidence>
<dbReference type="EC" id="5.4.99.-" evidence="5"/>
<dbReference type="GeneID" id="93222457"/>
<dbReference type="PANTHER" id="PTHR47683">
    <property type="entry name" value="PSEUDOURIDINE SYNTHASE FAMILY PROTEIN-RELATED"/>
    <property type="match status" value="1"/>
</dbReference>
<dbReference type="Gene3D" id="3.30.70.1560">
    <property type="entry name" value="Alpha-L RNA-binding motif"/>
    <property type="match status" value="1"/>
</dbReference>
<keyword evidence="3 5" id="KW-0413">Isomerase</keyword>
<dbReference type="PANTHER" id="PTHR47683:SF4">
    <property type="entry name" value="PSEUDOURIDINE SYNTHASE"/>
    <property type="match status" value="1"/>
</dbReference>
<dbReference type="InterPro" id="IPR036986">
    <property type="entry name" value="S4_RNA-bd_sf"/>
</dbReference>
<dbReference type="RefSeq" id="WP_003128417.1">
    <property type="nucleotide sequence ID" value="NZ_BTSN01000006.1"/>
</dbReference>
<dbReference type="InterPro" id="IPR020094">
    <property type="entry name" value="TruA/RsuA/RluB/E/F_N"/>
</dbReference>
<dbReference type="Proteomes" id="UP000516696">
    <property type="component" value="Chromosome"/>
</dbReference>
<dbReference type="InterPro" id="IPR020103">
    <property type="entry name" value="PsdUridine_synth_cat_dom_sf"/>
</dbReference>
<dbReference type="Pfam" id="PF00849">
    <property type="entry name" value="PseudoU_synth_2"/>
    <property type="match status" value="1"/>
</dbReference>
<dbReference type="EMBL" id="WVTI01000004">
    <property type="protein sequence ID" value="MXS25623.1"/>
    <property type="molecule type" value="Genomic_DNA"/>
</dbReference>
<dbReference type="Proteomes" id="UP000439965">
    <property type="component" value="Unassembled WGS sequence"/>
</dbReference>
<dbReference type="GO" id="GO:0120159">
    <property type="term" value="F:rRNA pseudouridine synthase activity"/>
    <property type="evidence" value="ECO:0007669"/>
    <property type="project" value="UniProtKB-ARBA"/>
</dbReference>
<evidence type="ECO:0000313" key="9">
    <source>
        <dbReference type="EMBL" id="QOG25976.1"/>
    </source>
</evidence>
<dbReference type="FunFam" id="3.30.70.1560:FF:000001">
    <property type="entry name" value="Pseudouridine synthase"/>
    <property type="match status" value="1"/>
</dbReference>
<dbReference type="InterPro" id="IPR042092">
    <property type="entry name" value="PsdUridine_s_RsuA/RluB/E/F_cat"/>
</dbReference>
<dbReference type="Gene3D" id="3.30.70.580">
    <property type="entry name" value="Pseudouridine synthase I, catalytic domain, N-terminal subdomain"/>
    <property type="match status" value="1"/>
</dbReference>
<evidence type="ECO:0000313" key="8">
    <source>
        <dbReference type="EMBL" id="MXS25623.1"/>
    </source>
</evidence>
<proteinExistence type="inferred from homology"/>
<dbReference type="SMART" id="SM00363">
    <property type="entry name" value="S4"/>
    <property type="match status" value="1"/>
</dbReference>
<dbReference type="GO" id="GO:0000455">
    <property type="term" value="P:enzyme-directed rRNA pseudouridine synthesis"/>
    <property type="evidence" value="ECO:0007669"/>
    <property type="project" value="UniProtKB-ARBA"/>
</dbReference>
<reference evidence="8 10" key="1">
    <citation type="submission" date="2019-04" db="EMBL/GenBank/DDBJ databases">
        <title>Step-wise assembly of the neonatal virome modulated by breast feeding.</title>
        <authorList>
            <person name="Liang G."/>
            <person name="Bushman F."/>
        </authorList>
    </citation>
    <scope>NUCLEOTIDE SEQUENCE [LARGE SCALE GENOMIC DNA]</scope>
    <source>
        <strain evidence="8 10">E3404</strain>
    </source>
</reference>
<dbReference type="CDD" id="cd00165">
    <property type="entry name" value="S4"/>
    <property type="match status" value="1"/>
</dbReference>
<dbReference type="Pfam" id="PF01479">
    <property type="entry name" value="S4"/>
    <property type="match status" value="1"/>
</dbReference>
<evidence type="ECO:0000256" key="2">
    <source>
        <dbReference type="ARBA" id="ARBA00022884"/>
    </source>
</evidence>